<dbReference type="PRINTS" id="PR01727">
    <property type="entry name" value="DNABINDINGHU"/>
</dbReference>
<dbReference type="GO" id="GO:0005829">
    <property type="term" value="C:cytosol"/>
    <property type="evidence" value="ECO:0007669"/>
    <property type="project" value="TreeGrafter"/>
</dbReference>
<comment type="caution">
    <text evidence="4">The sequence shown here is derived from an EMBL/GenBank/DDBJ whole genome shotgun (WGS) entry which is preliminary data.</text>
</comment>
<dbReference type="AlphaFoldDB" id="A0A7V0XEL2"/>
<dbReference type="InterPro" id="IPR000119">
    <property type="entry name" value="Hist_DNA-bd"/>
</dbReference>
<dbReference type="PANTHER" id="PTHR33175:SF3">
    <property type="entry name" value="DNA-BINDING PROTEIN HU-BETA"/>
    <property type="match status" value="1"/>
</dbReference>
<name>A0A7V0XEL2_UNCW3</name>
<accession>A0A7V0XEL2</accession>
<dbReference type="GO" id="GO:0030261">
    <property type="term" value="P:chromosome condensation"/>
    <property type="evidence" value="ECO:0007669"/>
    <property type="project" value="UniProtKB-KW"/>
</dbReference>
<evidence type="ECO:0000256" key="3">
    <source>
        <dbReference type="RuleBase" id="RU003939"/>
    </source>
</evidence>
<organism evidence="4">
    <name type="scientific">candidate division WOR-3 bacterium</name>
    <dbReference type="NCBI Taxonomy" id="2052148"/>
    <lineage>
        <taxon>Bacteria</taxon>
        <taxon>Bacteria division WOR-3</taxon>
    </lineage>
</organism>
<dbReference type="Proteomes" id="UP000885672">
    <property type="component" value="Unassembled WGS sequence"/>
</dbReference>
<dbReference type="GO" id="GO:0003677">
    <property type="term" value="F:DNA binding"/>
    <property type="evidence" value="ECO:0007669"/>
    <property type="project" value="UniProtKB-KW"/>
</dbReference>
<dbReference type="CDD" id="cd13831">
    <property type="entry name" value="HU"/>
    <property type="match status" value="1"/>
</dbReference>
<gene>
    <name evidence="4" type="ORF">ENN51_00160</name>
</gene>
<dbReference type="SMART" id="SM00411">
    <property type="entry name" value="BHL"/>
    <property type="match status" value="1"/>
</dbReference>
<protein>
    <submittedName>
        <fullName evidence="4">HU family DNA-binding protein</fullName>
    </submittedName>
</protein>
<dbReference type="Pfam" id="PF00216">
    <property type="entry name" value="Bac_DNA_binding"/>
    <property type="match status" value="1"/>
</dbReference>
<proteinExistence type="inferred from homology"/>
<evidence type="ECO:0000256" key="1">
    <source>
        <dbReference type="ARBA" id="ARBA00023067"/>
    </source>
</evidence>
<dbReference type="InterPro" id="IPR010992">
    <property type="entry name" value="IHF-like_DNA-bd_dom_sf"/>
</dbReference>
<comment type="similarity">
    <text evidence="3">Belongs to the bacterial histone-like protein family.</text>
</comment>
<keyword evidence="2 4" id="KW-0238">DNA-binding</keyword>
<evidence type="ECO:0000313" key="4">
    <source>
        <dbReference type="EMBL" id="HDQ98690.1"/>
    </source>
</evidence>
<dbReference type="EMBL" id="DSBX01000006">
    <property type="protein sequence ID" value="HDQ98690.1"/>
    <property type="molecule type" value="Genomic_DNA"/>
</dbReference>
<dbReference type="SUPFAM" id="SSF47729">
    <property type="entry name" value="IHF-like DNA-binding proteins"/>
    <property type="match status" value="1"/>
</dbReference>
<dbReference type="PANTHER" id="PTHR33175">
    <property type="entry name" value="DNA-BINDING PROTEIN HU"/>
    <property type="match status" value="1"/>
</dbReference>
<dbReference type="Gene3D" id="4.10.520.10">
    <property type="entry name" value="IHF-like DNA-binding proteins"/>
    <property type="match status" value="1"/>
</dbReference>
<sequence length="94" mass="10091">MTKEQIVANIAKEAGISKKAATVSLNTFVNSVTAELKKGGRVPIVGFGSFEVRKVKARLGRNPQTGETLKIAAAKRPVFKAGKALKDAVNRRKK</sequence>
<keyword evidence="1" id="KW-0226">DNA condensation</keyword>
<evidence type="ECO:0000256" key="2">
    <source>
        <dbReference type="ARBA" id="ARBA00023125"/>
    </source>
</evidence>
<reference evidence="4" key="1">
    <citation type="journal article" date="2020" name="mSystems">
        <title>Genome- and Community-Level Interaction Insights into Carbon Utilization and Element Cycling Functions of Hydrothermarchaeota in Hydrothermal Sediment.</title>
        <authorList>
            <person name="Zhou Z."/>
            <person name="Liu Y."/>
            <person name="Xu W."/>
            <person name="Pan J."/>
            <person name="Luo Z.H."/>
            <person name="Li M."/>
        </authorList>
    </citation>
    <scope>NUCLEOTIDE SEQUENCE [LARGE SCALE GENOMIC DNA]</scope>
    <source>
        <strain evidence="4">SpSt-1182</strain>
    </source>
</reference>
<dbReference type="GO" id="GO:0030527">
    <property type="term" value="F:structural constituent of chromatin"/>
    <property type="evidence" value="ECO:0007669"/>
    <property type="project" value="InterPro"/>
</dbReference>